<dbReference type="PRINTS" id="PR00105">
    <property type="entry name" value="C5METTRFRASE"/>
</dbReference>
<evidence type="ECO:0000256" key="1">
    <source>
        <dbReference type="ARBA" id="ARBA00022603"/>
    </source>
</evidence>
<comment type="caution">
    <text evidence="8">The sequence shown here is derived from an EMBL/GenBank/DDBJ whole genome shotgun (WGS) entry which is preliminary data.</text>
</comment>
<keyword evidence="4" id="KW-0680">Restriction system</keyword>
<dbReference type="PANTHER" id="PTHR46098:SF1">
    <property type="entry name" value="TRNA (CYTOSINE(38)-C(5))-METHYLTRANSFERASE"/>
    <property type="match status" value="1"/>
</dbReference>
<comment type="catalytic activity">
    <reaction evidence="7">
        <text>a 2'-deoxycytidine in DNA + S-adenosyl-L-methionine = a 5-methyl-2'-deoxycytidine in DNA + S-adenosyl-L-homocysteine + H(+)</text>
        <dbReference type="Rhea" id="RHEA:13681"/>
        <dbReference type="Rhea" id="RHEA-COMP:11369"/>
        <dbReference type="Rhea" id="RHEA-COMP:11370"/>
        <dbReference type="ChEBI" id="CHEBI:15378"/>
        <dbReference type="ChEBI" id="CHEBI:57856"/>
        <dbReference type="ChEBI" id="CHEBI:59789"/>
        <dbReference type="ChEBI" id="CHEBI:85452"/>
        <dbReference type="ChEBI" id="CHEBI:85454"/>
        <dbReference type="EC" id="2.1.1.37"/>
    </reaction>
</comment>
<comment type="similarity">
    <text evidence="5 6">Belongs to the class I-like SAM-binding methyltransferase superfamily. C5-methyltransferase family.</text>
</comment>
<dbReference type="NCBIfam" id="TIGR00675">
    <property type="entry name" value="dcm"/>
    <property type="match status" value="1"/>
</dbReference>
<accession>A0ABR7KDI7</accession>
<dbReference type="Gene3D" id="3.40.50.150">
    <property type="entry name" value="Vaccinia Virus protein VP39"/>
    <property type="match status" value="1"/>
</dbReference>
<dbReference type="Gene3D" id="3.90.120.10">
    <property type="entry name" value="DNA Methylase, subunit A, domain 2"/>
    <property type="match status" value="1"/>
</dbReference>
<dbReference type="InterPro" id="IPR050750">
    <property type="entry name" value="C5-MTase"/>
</dbReference>
<dbReference type="EMBL" id="JACRWG010000063">
    <property type="protein sequence ID" value="MBC6010780.1"/>
    <property type="molecule type" value="Genomic_DNA"/>
</dbReference>
<dbReference type="GO" id="GO:0032259">
    <property type="term" value="P:methylation"/>
    <property type="evidence" value="ECO:0007669"/>
    <property type="project" value="UniProtKB-KW"/>
</dbReference>
<evidence type="ECO:0000256" key="7">
    <source>
        <dbReference type="RuleBase" id="RU000417"/>
    </source>
</evidence>
<evidence type="ECO:0000313" key="8">
    <source>
        <dbReference type="EMBL" id="MBC6010780.1"/>
    </source>
</evidence>
<dbReference type="Pfam" id="PF00145">
    <property type="entry name" value="DNA_methylase"/>
    <property type="match status" value="2"/>
</dbReference>
<keyword evidence="9" id="KW-1185">Reference proteome</keyword>
<keyword evidence="3 5" id="KW-0949">S-adenosyl-L-methionine</keyword>
<evidence type="ECO:0000256" key="2">
    <source>
        <dbReference type="ARBA" id="ARBA00022679"/>
    </source>
</evidence>
<dbReference type="PROSITE" id="PS00094">
    <property type="entry name" value="C5_MTASE_1"/>
    <property type="match status" value="1"/>
</dbReference>
<dbReference type="PROSITE" id="PS51679">
    <property type="entry name" value="SAM_MT_C5"/>
    <property type="match status" value="1"/>
</dbReference>
<evidence type="ECO:0000256" key="4">
    <source>
        <dbReference type="ARBA" id="ARBA00022747"/>
    </source>
</evidence>
<dbReference type="Proteomes" id="UP000603474">
    <property type="component" value="Unassembled WGS sequence"/>
</dbReference>
<proteinExistence type="inferred from homology"/>
<dbReference type="GO" id="GO:0003886">
    <property type="term" value="F:DNA (cytosine-5-)-methyltransferase activity"/>
    <property type="evidence" value="ECO:0007669"/>
    <property type="project" value="UniProtKB-EC"/>
</dbReference>
<reference evidence="8 9" key="1">
    <citation type="submission" date="2020-08" db="EMBL/GenBank/DDBJ databases">
        <authorList>
            <person name="Liu C."/>
            <person name="Sun Q."/>
        </authorList>
    </citation>
    <scope>NUCLEOTIDE SEQUENCE [LARGE SCALE GENOMIC DNA]</scope>
    <source>
        <strain evidence="8 9">NSJ-22</strain>
    </source>
</reference>
<keyword evidence="1 5" id="KW-0489">Methyltransferase</keyword>
<evidence type="ECO:0000313" key="9">
    <source>
        <dbReference type="Proteomes" id="UP000603474"/>
    </source>
</evidence>
<evidence type="ECO:0000256" key="3">
    <source>
        <dbReference type="ARBA" id="ARBA00022691"/>
    </source>
</evidence>
<protein>
    <recommendedName>
        <fullName evidence="7">Cytosine-specific methyltransferase</fullName>
        <ecNumber evidence="7">2.1.1.37</ecNumber>
    </recommendedName>
</protein>
<keyword evidence="2 5" id="KW-0808">Transferase</keyword>
<evidence type="ECO:0000256" key="5">
    <source>
        <dbReference type="PROSITE-ProRule" id="PRU01016"/>
    </source>
</evidence>
<evidence type="ECO:0000256" key="6">
    <source>
        <dbReference type="RuleBase" id="RU000416"/>
    </source>
</evidence>
<dbReference type="PANTHER" id="PTHR46098">
    <property type="entry name" value="TRNA (CYTOSINE(38)-C(5))-METHYLTRANSFERASE"/>
    <property type="match status" value="1"/>
</dbReference>
<dbReference type="CDD" id="cd00315">
    <property type="entry name" value="Cyt_C5_DNA_methylase"/>
    <property type="match status" value="1"/>
</dbReference>
<name>A0ABR7KDI7_9FIRM</name>
<dbReference type="InterPro" id="IPR018117">
    <property type="entry name" value="C5_DNA_meth_AS"/>
</dbReference>
<dbReference type="InterPro" id="IPR029063">
    <property type="entry name" value="SAM-dependent_MTases_sf"/>
</dbReference>
<gene>
    <name evidence="8" type="primary">dcm</name>
    <name evidence="8" type="ORF">H8909_11170</name>
</gene>
<organism evidence="8 9">
    <name type="scientific">Catenibacterium faecis</name>
    <dbReference type="NCBI Taxonomy" id="2764323"/>
    <lineage>
        <taxon>Bacteria</taxon>
        <taxon>Bacillati</taxon>
        <taxon>Bacillota</taxon>
        <taxon>Erysipelotrichia</taxon>
        <taxon>Erysipelotrichales</taxon>
        <taxon>Coprobacillaceae</taxon>
        <taxon>Catenibacterium</taxon>
    </lineage>
</organism>
<sequence length="468" mass="52327">MRKNLKQKNQQNGNQLIQNNEGRYERSCRLFLSAKRRLIAATIQFFDLFSGIGGFREGLRRAGNFVCVGHCEVDTYADKNYQLLFDTEGEWYCNDARTIEPERMPDFDLLCAGFPCQAFSIAGKREGFADARGTLFFEIARLLKAKRPQYFILENVPGLLSHDKGRTFCTILSTLSQLGYHVEWKVLNSKDFGVPQARKRVYIVGYFDFRCAGKVLPEPETNGAALVQVRAGSQGKRVYSPKGLSCTLTSQAGGMGGKTGLYDVGVPIKENTKLGYKLAREGDSIDLGYANLNSRRGRVGHQIAHTLTTGVQQGTLHFVDLSPPPVVTEECRSLNTRQCGVHKYKGECSGVLAEDGARAVLTPAKENVRQNGRRMKEPEEPMFTITATDRHGILYHGRIRRLVPRECLRLQGYYDWQIDKIIDSTSDAQLYKQAGNGVTVNVIEAIGRLLQKADSELNTQKVSEKGIH</sequence>
<dbReference type="SUPFAM" id="SSF53335">
    <property type="entry name" value="S-adenosyl-L-methionine-dependent methyltransferases"/>
    <property type="match status" value="1"/>
</dbReference>
<feature type="active site" evidence="5">
    <location>
        <position position="116"/>
    </location>
</feature>
<dbReference type="InterPro" id="IPR001525">
    <property type="entry name" value="C5_MeTfrase"/>
</dbReference>
<dbReference type="EC" id="2.1.1.37" evidence="7"/>